<sequence length="363" mass="38767">MFTVPTTMRAIVQGSDPPGKQILSTIAVPEPRPDEVLVRVHAVAINPCDWKMPSRFPTPGASSGSDFAGVVVRLGSAVAATPGLGIRVGDRVSSAVHGANPVDPTTGSFAEYVCAVAALTWKVPSSMSFDDAAAIGGCGIGTAGLALFAPDTMGLRFEAEDDDYQLLDGPSSASAPRKPFVLVYGGSTATGTMAIQLLKLHYGAEKVFDHRSPTCVADIKDYTRGTLRYVLDIITDARSVAVCEAVIGRGGGRYVGLEALPEDVLAGKGVRSRSVKWNWVLGISLVGRGEALEEPYRFEFNQERRDWGENWFRHLVQDVVDRGLIKPHPPSVRPGGLASVPEGVQMLEKGQVRGEKLVYHIAD</sequence>
<dbReference type="InterPro" id="IPR011032">
    <property type="entry name" value="GroES-like_sf"/>
</dbReference>
<feature type="domain" description="Enoyl reductase (ER)" evidence="5">
    <location>
        <begin position="21"/>
        <end position="358"/>
    </location>
</feature>
<dbReference type="PANTHER" id="PTHR45348:SF1">
    <property type="entry name" value="TRANS-ENOYL REDUCTASE STHE"/>
    <property type="match status" value="1"/>
</dbReference>
<dbReference type="GO" id="GO:0016651">
    <property type="term" value="F:oxidoreductase activity, acting on NAD(P)H"/>
    <property type="evidence" value="ECO:0007669"/>
    <property type="project" value="InterPro"/>
</dbReference>
<dbReference type="AlphaFoldDB" id="A0A2K3Q6Z6"/>
<dbReference type="STRING" id="45235.A0A2K3Q6Z6"/>
<name>A0A2K3Q6Z6_9HYPO</name>
<dbReference type="GO" id="GO:0000166">
    <property type="term" value="F:nucleotide binding"/>
    <property type="evidence" value="ECO:0007669"/>
    <property type="project" value="UniProtKB-KW"/>
</dbReference>
<evidence type="ECO:0000313" key="7">
    <source>
        <dbReference type="Proteomes" id="UP000236621"/>
    </source>
</evidence>
<dbReference type="InterPro" id="IPR036291">
    <property type="entry name" value="NAD(P)-bd_dom_sf"/>
</dbReference>
<evidence type="ECO:0000256" key="2">
    <source>
        <dbReference type="ARBA" id="ARBA00022741"/>
    </source>
</evidence>
<evidence type="ECO:0000256" key="4">
    <source>
        <dbReference type="ARBA" id="ARBA00023002"/>
    </source>
</evidence>
<reference evidence="6 7" key="1">
    <citation type="submission" date="2017-08" db="EMBL/GenBank/DDBJ databases">
        <title>Harnessing the power of phylogenomics to disentangle the directionality and signatures of interkingdom host jumping in the parasitic fungal genus Tolypocladium.</title>
        <authorList>
            <person name="Quandt C.A."/>
            <person name="Patterson W."/>
            <person name="Spatafora J.W."/>
        </authorList>
    </citation>
    <scope>NUCLEOTIDE SEQUENCE [LARGE SCALE GENOMIC DNA]</scope>
    <source>
        <strain evidence="6 7">CBS 113982</strain>
    </source>
</reference>
<keyword evidence="7" id="KW-1185">Reference proteome</keyword>
<keyword evidence="2" id="KW-0547">Nucleotide-binding</keyword>
<dbReference type="InterPro" id="IPR020843">
    <property type="entry name" value="ER"/>
</dbReference>
<proteinExistence type="inferred from homology"/>
<keyword evidence="4" id="KW-0560">Oxidoreductase</keyword>
<dbReference type="Pfam" id="PF08240">
    <property type="entry name" value="ADH_N"/>
    <property type="match status" value="1"/>
</dbReference>
<dbReference type="CDD" id="cd08249">
    <property type="entry name" value="enoyl_reductase_like"/>
    <property type="match status" value="1"/>
</dbReference>
<comment type="caution">
    <text evidence="6">The sequence shown here is derived from an EMBL/GenBank/DDBJ whole genome shotgun (WGS) entry which is preliminary data.</text>
</comment>
<dbReference type="InterPro" id="IPR047122">
    <property type="entry name" value="Trans-enoyl_RdTase-like"/>
</dbReference>
<evidence type="ECO:0000256" key="3">
    <source>
        <dbReference type="ARBA" id="ARBA00022857"/>
    </source>
</evidence>
<gene>
    <name evidence="6" type="ORF">TCAP_06765</name>
</gene>
<dbReference type="Proteomes" id="UP000236621">
    <property type="component" value="Unassembled WGS sequence"/>
</dbReference>
<dbReference type="PANTHER" id="PTHR45348">
    <property type="entry name" value="HYPOTHETICAL OXIDOREDUCTASE (EUROFUNG)"/>
    <property type="match status" value="1"/>
</dbReference>
<evidence type="ECO:0000259" key="5">
    <source>
        <dbReference type="SMART" id="SM00829"/>
    </source>
</evidence>
<evidence type="ECO:0000256" key="1">
    <source>
        <dbReference type="ARBA" id="ARBA00008072"/>
    </source>
</evidence>
<keyword evidence="3" id="KW-0521">NADP</keyword>
<dbReference type="SUPFAM" id="SSF50129">
    <property type="entry name" value="GroES-like"/>
    <property type="match status" value="1"/>
</dbReference>
<dbReference type="SMART" id="SM00829">
    <property type="entry name" value="PKS_ER"/>
    <property type="match status" value="1"/>
</dbReference>
<protein>
    <submittedName>
        <fullName evidence="6">Zinc-binding dehydrogenase family</fullName>
    </submittedName>
</protein>
<dbReference type="OrthoDB" id="48317at2759"/>
<dbReference type="InterPro" id="IPR013154">
    <property type="entry name" value="ADH-like_N"/>
</dbReference>
<dbReference type="SUPFAM" id="SSF51735">
    <property type="entry name" value="NAD(P)-binding Rossmann-fold domains"/>
    <property type="match status" value="1"/>
</dbReference>
<comment type="similarity">
    <text evidence="1">Belongs to the zinc-containing alcohol dehydrogenase family.</text>
</comment>
<organism evidence="6 7">
    <name type="scientific">Tolypocladium capitatum</name>
    <dbReference type="NCBI Taxonomy" id="45235"/>
    <lineage>
        <taxon>Eukaryota</taxon>
        <taxon>Fungi</taxon>
        <taxon>Dikarya</taxon>
        <taxon>Ascomycota</taxon>
        <taxon>Pezizomycotina</taxon>
        <taxon>Sordariomycetes</taxon>
        <taxon>Hypocreomycetidae</taxon>
        <taxon>Hypocreales</taxon>
        <taxon>Ophiocordycipitaceae</taxon>
        <taxon>Tolypocladium</taxon>
    </lineage>
</organism>
<evidence type="ECO:0000313" key="6">
    <source>
        <dbReference type="EMBL" id="PNY23298.1"/>
    </source>
</evidence>
<accession>A0A2K3Q6Z6</accession>
<dbReference type="Gene3D" id="3.40.50.720">
    <property type="entry name" value="NAD(P)-binding Rossmann-like Domain"/>
    <property type="match status" value="1"/>
</dbReference>
<dbReference type="Gene3D" id="3.90.180.10">
    <property type="entry name" value="Medium-chain alcohol dehydrogenases, catalytic domain"/>
    <property type="match status" value="1"/>
</dbReference>
<dbReference type="EMBL" id="NRSZ01001115">
    <property type="protein sequence ID" value="PNY23298.1"/>
    <property type="molecule type" value="Genomic_DNA"/>
</dbReference>